<evidence type="ECO:0000256" key="15">
    <source>
        <dbReference type="SAM" id="Phobius"/>
    </source>
</evidence>
<dbReference type="CDD" id="cd06562">
    <property type="entry name" value="GH20_HexA_HexB-like"/>
    <property type="match status" value="1"/>
</dbReference>
<dbReference type="EC" id="3.2.1.52" evidence="5"/>
<keyword evidence="15" id="KW-1133">Transmembrane helix</keyword>
<dbReference type="PANTHER" id="PTHR24287">
    <property type="entry name" value="P450, PUTATIVE (EUROFUNG)-RELATED"/>
    <property type="match status" value="1"/>
</dbReference>
<feature type="domain" description="Beta-hexosaminidase eukaryotic type N-terminal" evidence="17">
    <location>
        <begin position="30"/>
        <end position="189"/>
    </location>
</feature>
<dbReference type="GO" id="GO:0016705">
    <property type="term" value="F:oxidoreductase activity, acting on paired donors, with incorporation or reduction of molecular oxygen"/>
    <property type="evidence" value="ECO:0007669"/>
    <property type="project" value="InterPro"/>
</dbReference>
<name>A0A9P6VLX0_9HELO</name>
<sequence length="1092" mass="122513">FLQFLVVVEGIIMWFPIYVLCAFLSHVLAIWPAPQSFTSGSSVLWIAPSVHVSYNGGSVWSPFPNDFYSRTEEMLGLQAAATESFSSQSIVQGAISRALQTLFTQNLVPWKLVPRNQLSAFEPAAGSHKTYITKVEITQTGTDNSSTFKPLAGQLDESYSLKIGADGTAKINAVSSTGVLHALETFIQLFYQHSTGAGMYTNLAPISITDAPKFPHRGLNLDVSRNWYPMTDILRTIDALAWNKFNILHIHMTDSQSWPMDIPALPLLSQKGAYQTGLSYSPSDIQHIQTYAVERGVSIVIEFDMPGHTTAIGYGYPDLIAAFDAKPWDTYCAEPPCGTLQLNNPDVPTFLETLFNDVLPRVKPYTAYFHTGGDEVNAEAYTLDPTVNTNDTTIIGAYIQKFVDRNHAQVRAAGLTPIVWEEMLLDWNLTLGDDVVVQTWLSDSSVAETVARGHKALAGNYNYWYLDCGHGDWLSYGNGAPFQENYPFNDYCSPVHNWRLVYSYDPLGGVPENSTHLVLGGEVHMWSEQTDAVNLDDFVWPRASAAGEVLWSGRQDSTGQNRIFSFPAMLDTILERASPKTLAIAVAAIFILVKISQWINIEFKIRALGGHAPKVRTWLPYDVDLVVRGINATIHHKNLEAWQRWFVNRSTVEAAPGGLRCVFTCDPENIKAILATQFTDYGKGEPFHEDWKDFLGDSIFTTDLDQWHDSRQLIRPQFIKDRVSDLEVFEEHVQVLIAEMKKGGKRYDGKQGAEIDVSNLFFRYTLDAATHFLLGRSVDSLRTPEQEFAEAFAEVQRVQNIIARAGPLNSLVPRKSFFAGIKVINEFVNPYIEHTLRLSPEELATKTKSEEGYTFLHALASFTRDRKVLRDQLVAVLLAGRDTTASTLSWTFYELARHPDKLVKLRQEIIEHVGLSRPPTYSDLKNMKYLQNVMSETLRLYPVVPFNVRLALKDTTLPHGGGPDGLSPVGILKNTPIGYSALVMQRRADLYPPGSEPLEFNPDRWLDWQPKPWQYIPFNGGPRICIGQQFALTEMGYTIVRLLQVFERVENFMGPVDQGSPCLKAEIVLQPGQGVRVGFFEKGEQVKEKELR</sequence>
<dbReference type="SUPFAM" id="SSF48264">
    <property type="entry name" value="Cytochrome P450"/>
    <property type="match status" value="1"/>
</dbReference>
<evidence type="ECO:0000256" key="12">
    <source>
        <dbReference type="ARBA" id="ARBA00023180"/>
    </source>
</evidence>
<evidence type="ECO:0000256" key="13">
    <source>
        <dbReference type="ARBA" id="ARBA00023295"/>
    </source>
</evidence>
<dbReference type="Proteomes" id="UP000785200">
    <property type="component" value="Unassembled WGS sequence"/>
</dbReference>
<feature type="domain" description="Glycoside hydrolase family 20 catalytic" evidence="16">
    <location>
        <begin position="214"/>
        <end position="553"/>
    </location>
</feature>
<proteinExistence type="inferred from homology"/>
<dbReference type="PANTHER" id="PTHR24287:SF5">
    <property type="entry name" value="P450, PUTATIVE (EUROFUNG)-RELATED"/>
    <property type="match status" value="1"/>
</dbReference>
<keyword evidence="6" id="KW-0479">Metal-binding</keyword>
<dbReference type="GO" id="GO:0020037">
    <property type="term" value="F:heme binding"/>
    <property type="evidence" value="ECO:0007669"/>
    <property type="project" value="InterPro"/>
</dbReference>
<evidence type="ECO:0000256" key="8">
    <source>
        <dbReference type="ARBA" id="ARBA00022801"/>
    </source>
</evidence>
<keyword evidence="11" id="KW-0503">Monooxygenase</keyword>
<evidence type="ECO:0000259" key="16">
    <source>
        <dbReference type="Pfam" id="PF00728"/>
    </source>
</evidence>
<evidence type="ECO:0000256" key="7">
    <source>
        <dbReference type="ARBA" id="ARBA00022729"/>
    </source>
</evidence>
<keyword evidence="15" id="KW-0812">Transmembrane</keyword>
<keyword evidence="15" id="KW-0472">Membrane</keyword>
<dbReference type="Gene3D" id="1.10.630.10">
    <property type="entry name" value="Cytochrome P450"/>
    <property type="match status" value="1"/>
</dbReference>
<dbReference type="InterPro" id="IPR029019">
    <property type="entry name" value="HEX_eukaryotic_N"/>
</dbReference>
<evidence type="ECO:0000313" key="19">
    <source>
        <dbReference type="Proteomes" id="UP000785200"/>
    </source>
</evidence>
<dbReference type="PROSITE" id="PS00086">
    <property type="entry name" value="CYTOCHROME_P450"/>
    <property type="match status" value="1"/>
</dbReference>
<reference evidence="18" key="1">
    <citation type="submission" date="2019-07" db="EMBL/GenBank/DDBJ databases">
        <title>Hyphodiscus hymeniophilus genome sequencing and assembly.</title>
        <authorList>
            <person name="Kramer G."/>
            <person name="Nodwell J."/>
        </authorList>
    </citation>
    <scope>NUCLEOTIDE SEQUENCE</scope>
    <source>
        <strain evidence="18">ATCC 34498</strain>
    </source>
</reference>
<evidence type="ECO:0000259" key="17">
    <source>
        <dbReference type="Pfam" id="PF14845"/>
    </source>
</evidence>
<keyword evidence="10" id="KW-0408">Iron</keyword>
<comment type="similarity">
    <text evidence="4">Belongs to the cytochrome P450 family.</text>
</comment>
<evidence type="ECO:0000256" key="5">
    <source>
        <dbReference type="ARBA" id="ARBA00012663"/>
    </source>
</evidence>
<dbReference type="InterPro" id="IPR015883">
    <property type="entry name" value="Glyco_hydro_20_cat"/>
</dbReference>
<dbReference type="InterPro" id="IPR036396">
    <property type="entry name" value="Cyt_P450_sf"/>
</dbReference>
<dbReference type="Pfam" id="PF00067">
    <property type="entry name" value="p450"/>
    <property type="match status" value="1"/>
</dbReference>
<dbReference type="GO" id="GO:0005975">
    <property type="term" value="P:carbohydrate metabolic process"/>
    <property type="evidence" value="ECO:0007669"/>
    <property type="project" value="InterPro"/>
</dbReference>
<evidence type="ECO:0000256" key="14">
    <source>
        <dbReference type="PIRSR" id="PIRSR625705-1"/>
    </source>
</evidence>
<comment type="catalytic activity">
    <reaction evidence="1">
        <text>Hydrolysis of terminal non-reducing N-acetyl-D-hexosamine residues in N-acetyl-beta-D-hexosaminides.</text>
        <dbReference type="EC" id="3.2.1.52"/>
    </reaction>
</comment>
<feature type="active site" description="Proton donor" evidence="14">
    <location>
        <position position="375"/>
    </location>
</feature>
<evidence type="ECO:0000256" key="11">
    <source>
        <dbReference type="ARBA" id="ARBA00023033"/>
    </source>
</evidence>
<evidence type="ECO:0000256" key="9">
    <source>
        <dbReference type="ARBA" id="ARBA00023002"/>
    </source>
</evidence>
<dbReference type="GO" id="GO:0004563">
    <property type="term" value="F:beta-N-acetylhexosaminidase activity"/>
    <property type="evidence" value="ECO:0007669"/>
    <property type="project" value="UniProtKB-EC"/>
</dbReference>
<dbReference type="Pfam" id="PF00728">
    <property type="entry name" value="Glyco_hydro_20"/>
    <property type="match status" value="1"/>
</dbReference>
<keyword evidence="7" id="KW-0732">Signal</keyword>
<evidence type="ECO:0000256" key="1">
    <source>
        <dbReference type="ARBA" id="ARBA00001231"/>
    </source>
</evidence>
<organism evidence="18 19">
    <name type="scientific">Hyphodiscus hymeniophilus</name>
    <dbReference type="NCBI Taxonomy" id="353542"/>
    <lineage>
        <taxon>Eukaryota</taxon>
        <taxon>Fungi</taxon>
        <taxon>Dikarya</taxon>
        <taxon>Ascomycota</taxon>
        <taxon>Pezizomycotina</taxon>
        <taxon>Leotiomycetes</taxon>
        <taxon>Helotiales</taxon>
        <taxon>Hyphodiscaceae</taxon>
        <taxon>Hyphodiscus</taxon>
    </lineage>
</organism>
<evidence type="ECO:0000256" key="3">
    <source>
        <dbReference type="ARBA" id="ARBA00006285"/>
    </source>
</evidence>
<dbReference type="EMBL" id="VNKQ01000005">
    <property type="protein sequence ID" value="KAG0650681.1"/>
    <property type="molecule type" value="Genomic_DNA"/>
</dbReference>
<dbReference type="InterPro" id="IPR025705">
    <property type="entry name" value="Beta_hexosaminidase_sua/sub"/>
</dbReference>
<dbReference type="PRINTS" id="PR00738">
    <property type="entry name" value="GLHYDRLASE20"/>
</dbReference>
<keyword evidence="12" id="KW-0325">Glycoprotein</keyword>
<gene>
    <name evidence="18" type="ORF">D0Z07_2257</name>
</gene>
<dbReference type="CDD" id="cd11063">
    <property type="entry name" value="CYP52"/>
    <property type="match status" value="1"/>
</dbReference>
<dbReference type="Gene3D" id="3.20.20.80">
    <property type="entry name" value="Glycosidases"/>
    <property type="match status" value="1"/>
</dbReference>
<evidence type="ECO:0000256" key="6">
    <source>
        <dbReference type="ARBA" id="ARBA00022723"/>
    </source>
</evidence>
<comment type="similarity">
    <text evidence="3">Belongs to the glycosyl hydrolase 20 family.</text>
</comment>
<evidence type="ECO:0000256" key="4">
    <source>
        <dbReference type="ARBA" id="ARBA00010617"/>
    </source>
</evidence>
<accession>A0A9P6VLX0</accession>
<dbReference type="Pfam" id="PF14845">
    <property type="entry name" value="Glycohydro_20b2"/>
    <property type="match status" value="1"/>
</dbReference>
<dbReference type="InterPro" id="IPR017853">
    <property type="entry name" value="GH"/>
</dbReference>
<dbReference type="FunFam" id="3.20.20.80:FF:000063">
    <property type="entry name" value="Beta-hexosaminidase"/>
    <property type="match status" value="1"/>
</dbReference>
<feature type="non-terminal residue" evidence="18">
    <location>
        <position position="1092"/>
    </location>
</feature>
<dbReference type="AlphaFoldDB" id="A0A9P6VLX0"/>
<dbReference type="GO" id="GO:0005506">
    <property type="term" value="F:iron ion binding"/>
    <property type="evidence" value="ECO:0007669"/>
    <property type="project" value="InterPro"/>
</dbReference>
<keyword evidence="8" id="KW-0378">Hydrolase</keyword>
<feature type="transmembrane region" description="Helical" evidence="15">
    <location>
        <begin position="12"/>
        <end position="31"/>
    </location>
</feature>
<evidence type="ECO:0000313" key="18">
    <source>
        <dbReference type="EMBL" id="KAG0650681.1"/>
    </source>
</evidence>
<evidence type="ECO:0000256" key="10">
    <source>
        <dbReference type="ARBA" id="ARBA00023004"/>
    </source>
</evidence>
<keyword evidence="13" id="KW-0326">Glycosidase</keyword>
<comment type="cofactor">
    <cofactor evidence="2">
        <name>heme</name>
        <dbReference type="ChEBI" id="CHEBI:30413"/>
    </cofactor>
</comment>
<dbReference type="InterPro" id="IPR047146">
    <property type="entry name" value="Cyt_P450_E_CYP52_fungi"/>
</dbReference>
<evidence type="ECO:0000256" key="2">
    <source>
        <dbReference type="ARBA" id="ARBA00001971"/>
    </source>
</evidence>
<dbReference type="GO" id="GO:0004497">
    <property type="term" value="F:monooxygenase activity"/>
    <property type="evidence" value="ECO:0007669"/>
    <property type="project" value="UniProtKB-KW"/>
</dbReference>
<comment type="caution">
    <text evidence="18">The sequence shown here is derived from an EMBL/GenBank/DDBJ whole genome shotgun (WGS) entry which is preliminary data.</text>
</comment>
<protein>
    <recommendedName>
        <fullName evidence="5">beta-N-acetylhexosaminidase</fullName>
        <ecNumber evidence="5">3.2.1.52</ecNumber>
    </recommendedName>
</protein>
<keyword evidence="19" id="KW-1185">Reference proteome</keyword>
<dbReference type="OrthoDB" id="1470350at2759"/>
<dbReference type="InterPro" id="IPR001128">
    <property type="entry name" value="Cyt_P450"/>
</dbReference>
<keyword evidence="9" id="KW-0560">Oxidoreductase</keyword>
<dbReference type="InterPro" id="IPR017972">
    <property type="entry name" value="Cyt_P450_CS"/>
</dbReference>
<dbReference type="Gene3D" id="3.30.379.10">
    <property type="entry name" value="Chitobiase/beta-hexosaminidase domain 2-like"/>
    <property type="match status" value="1"/>
</dbReference>
<dbReference type="InterPro" id="IPR029018">
    <property type="entry name" value="Hex-like_dom2"/>
</dbReference>
<dbReference type="SUPFAM" id="SSF51445">
    <property type="entry name" value="(Trans)glycosidases"/>
    <property type="match status" value="1"/>
</dbReference>
<dbReference type="SUPFAM" id="SSF55545">
    <property type="entry name" value="beta-N-acetylhexosaminidase-like domain"/>
    <property type="match status" value="1"/>
</dbReference>